<evidence type="ECO:0000256" key="4">
    <source>
        <dbReference type="ARBA" id="ARBA00022823"/>
    </source>
</evidence>
<dbReference type="InterPro" id="IPR000089">
    <property type="entry name" value="Biotin_lipoyl"/>
</dbReference>
<gene>
    <name evidence="10" type="ORF">BJ970_005084</name>
</gene>
<dbReference type="GO" id="GO:0005737">
    <property type="term" value="C:cytoplasm"/>
    <property type="evidence" value="ECO:0007669"/>
    <property type="project" value="TreeGrafter"/>
</dbReference>
<evidence type="ECO:0000259" key="8">
    <source>
        <dbReference type="PROSITE" id="PS50968"/>
    </source>
</evidence>
<keyword evidence="11" id="KW-1185">Reference proteome</keyword>
<feature type="compositionally biased region" description="Pro residues" evidence="7">
    <location>
        <begin position="85"/>
        <end position="99"/>
    </location>
</feature>
<dbReference type="EC" id="2.3.1.-" evidence="6"/>
<dbReference type="InterPro" id="IPR011053">
    <property type="entry name" value="Single_hybrid_motif"/>
</dbReference>
<comment type="similarity">
    <text evidence="2 6">Belongs to the 2-oxoacid dehydrogenase family.</text>
</comment>
<evidence type="ECO:0000256" key="2">
    <source>
        <dbReference type="ARBA" id="ARBA00007317"/>
    </source>
</evidence>
<dbReference type="Pfam" id="PF02817">
    <property type="entry name" value="E3_binding"/>
    <property type="match status" value="2"/>
</dbReference>
<dbReference type="InterPro" id="IPR050743">
    <property type="entry name" value="2-oxoacid_DH_E2_comp"/>
</dbReference>
<evidence type="ECO:0000313" key="11">
    <source>
        <dbReference type="Proteomes" id="UP000584374"/>
    </source>
</evidence>
<dbReference type="CDD" id="cd06849">
    <property type="entry name" value="lipoyl_domain"/>
    <property type="match status" value="1"/>
</dbReference>
<dbReference type="SUPFAM" id="SSF47005">
    <property type="entry name" value="Peripheral subunit-binding domain of 2-oxo acid dehydrogenase complex"/>
    <property type="match status" value="2"/>
</dbReference>
<protein>
    <recommendedName>
        <fullName evidence="6">Dihydrolipoamide acetyltransferase component of pyruvate dehydrogenase complex</fullName>
        <ecNumber evidence="6">2.3.1.-</ecNumber>
    </recommendedName>
</protein>
<feature type="domain" description="Lipoyl-binding" evidence="8">
    <location>
        <begin position="1"/>
        <end position="76"/>
    </location>
</feature>
<dbReference type="GO" id="GO:0016407">
    <property type="term" value="F:acetyltransferase activity"/>
    <property type="evidence" value="ECO:0007669"/>
    <property type="project" value="TreeGrafter"/>
</dbReference>
<sequence>MAEFRMPSLGADMEQGTLVEWLVQPGDTVHKGDLVAAVDTEKATIEVECFDTGIIDRLLVQPGQTVPVGSPLAIISTGAHGAPSGPAPLQPAAPTPQPHPTVATPPVRKLAAQHGIDLTTIHGTGHGGAVTHADVEAAIHRRIETPPVKAPAATRPRISPYARRLATELGVDPNRLTGTGANGSVRARDVRAAAEKPPAAPSRPSTGERSAEAMRHAIAALMARSKREIPHYYLISTIDLANALEWLRERNRHAPVADRIVPAALLLKASALAAREVPDLNGHWTNDRFQPADAVHLGVAVSLHGGGLLTPSIPNAEQLPLTEVMRRLRELVSRARNGRLRSSDTAPATITVTNLGELGVESVQGVIYPPQVALVGFGAVSHRPWAIGDLLGIRPLVTATLSGDHRATDGATGARFLTAVDTFLQHPGDL</sequence>
<comment type="cofactor">
    <cofactor evidence="1 6">
        <name>(R)-lipoate</name>
        <dbReference type="ChEBI" id="CHEBI:83088"/>
    </cofactor>
</comment>
<dbReference type="RefSeq" id="WP_184728441.1">
    <property type="nucleotide sequence ID" value="NZ_JACHIW010000001.1"/>
</dbReference>
<dbReference type="InterPro" id="IPR004167">
    <property type="entry name" value="PSBD"/>
</dbReference>
<dbReference type="PANTHER" id="PTHR43178">
    <property type="entry name" value="DIHYDROLIPOAMIDE ACETYLTRANSFERASE COMPONENT OF PYRUVATE DEHYDROGENASE COMPLEX"/>
    <property type="match status" value="1"/>
</dbReference>
<dbReference type="Pfam" id="PF00198">
    <property type="entry name" value="2-oxoacid_dh"/>
    <property type="match status" value="1"/>
</dbReference>
<evidence type="ECO:0000313" key="10">
    <source>
        <dbReference type="EMBL" id="MBB5157550.1"/>
    </source>
</evidence>
<evidence type="ECO:0000256" key="6">
    <source>
        <dbReference type="RuleBase" id="RU003423"/>
    </source>
</evidence>
<feature type="region of interest" description="Disordered" evidence="7">
    <location>
        <begin position="79"/>
        <end position="103"/>
    </location>
</feature>
<dbReference type="PANTHER" id="PTHR43178:SF5">
    <property type="entry name" value="LIPOAMIDE ACYLTRANSFERASE COMPONENT OF BRANCHED-CHAIN ALPHA-KETO ACID DEHYDROGENASE COMPLEX, MITOCHONDRIAL"/>
    <property type="match status" value="1"/>
</dbReference>
<comment type="caution">
    <text evidence="10">The sequence shown here is derived from an EMBL/GenBank/DDBJ whole genome shotgun (WGS) entry which is preliminary data.</text>
</comment>
<dbReference type="Gene3D" id="2.40.50.100">
    <property type="match status" value="1"/>
</dbReference>
<feature type="region of interest" description="Disordered" evidence="7">
    <location>
        <begin position="172"/>
        <end position="210"/>
    </location>
</feature>
<evidence type="ECO:0000256" key="7">
    <source>
        <dbReference type="SAM" id="MobiDB-lite"/>
    </source>
</evidence>
<dbReference type="AlphaFoldDB" id="A0A840QCN5"/>
<name>A0A840QCN5_9PSEU</name>
<accession>A0A840QCN5</accession>
<keyword evidence="10" id="KW-0670">Pyruvate</keyword>
<dbReference type="PROSITE" id="PS51826">
    <property type="entry name" value="PSBD"/>
    <property type="match status" value="2"/>
</dbReference>
<dbReference type="GO" id="GO:0031405">
    <property type="term" value="F:lipoic acid binding"/>
    <property type="evidence" value="ECO:0007669"/>
    <property type="project" value="TreeGrafter"/>
</dbReference>
<evidence type="ECO:0000256" key="1">
    <source>
        <dbReference type="ARBA" id="ARBA00001938"/>
    </source>
</evidence>
<evidence type="ECO:0000256" key="5">
    <source>
        <dbReference type="ARBA" id="ARBA00023315"/>
    </source>
</evidence>
<feature type="domain" description="Peripheral subunit-binding (PSBD)" evidence="9">
    <location>
        <begin position="102"/>
        <end position="139"/>
    </location>
</feature>
<dbReference type="SUPFAM" id="SSF52777">
    <property type="entry name" value="CoA-dependent acyltransferases"/>
    <property type="match status" value="1"/>
</dbReference>
<dbReference type="Proteomes" id="UP000584374">
    <property type="component" value="Unassembled WGS sequence"/>
</dbReference>
<dbReference type="InterPro" id="IPR001078">
    <property type="entry name" value="2-oxoacid_DH_actylTfrase"/>
</dbReference>
<dbReference type="Gene3D" id="4.10.320.10">
    <property type="entry name" value="E3-binding domain"/>
    <property type="match status" value="2"/>
</dbReference>
<reference evidence="10 11" key="1">
    <citation type="submission" date="2020-08" db="EMBL/GenBank/DDBJ databases">
        <title>Sequencing the genomes of 1000 actinobacteria strains.</title>
        <authorList>
            <person name="Klenk H.-P."/>
        </authorList>
    </citation>
    <scope>NUCLEOTIDE SEQUENCE [LARGE SCALE GENOMIC DNA]</scope>
    <source>
        <strain evidence="10 11">DSM 45584</strain>
    </source>
</reference>
<keyword evidence="4 6" id="KW-0450">Lipoyl</keyword>
<organism evidence="10 11">
    <name type="scientific">Saccharopolyspora phatthalungensis</name>
    <dbReference type="NCBI Taxonomy" id="664693"/>
    <lineage>
        <taxon>Bacteria</taxon>
        <taxon>Bacillati</taxon>
        <taxon>Actinomycetota</taxon>
        <taxon>Actinomycetes</taxon>
        <taxon>Pseudonocardiales</taxon>
        <taxon>Pseudonocardiaceae</taxon>
        <taxon>Saccharopolyspora</taxon>
    </lineage>
</organism>
<evidence type="ECO:0000259" key="9">
    <source>
        <dbReference type="PROSITE" id="PS51826"/>
    </source>
</evidence>
<feature type="domain" description="Peripheral subunit-binding (PSBD)" evidence="9">
    <location>
        <begin position="157"/>
        <end position="194"/>
    </location>
</feature>
<dbReference type="InterPro" id="IPR023213">
    <property type="entry name" value="CAT-like_dom_sf"/>
</dbReference>
<dbReference type="SUPFAM" id="SSF51230">
    <property type="entry name" value="Single hybrid motif"/>
    <property type="match status" value="1"/>
</dbReference>
<keyword evidence="3 6" id="KW-0808">Transferase</keyword>
<dbReference type="PROSITE" id="PS50968">
    <property type="entry name" value="BIOTINYL_LIPOYL"/>
    <property type="match status" value="1"/>
</dbReference>
<dbReference type="InterPro" id="IPR036625">
    <property type="entry name" value="E3-bd_dom_sf"/>
</dbReference>
<evidence type="ECO:0000256" key="3">
    <source>
        <dbReference type="ARBA" id="ARBA00022679"/>
    </source>
</evidence>
<dbReference type="Gene3D" id="3.30.559.10">
    <property type="entry name" value="Chloramphenicol acetyltransferase-like domain"/>
    <property type="match status" value="1"/>
</dbReference>
<dbReference type="Pfam" id="PF00364">
    <property type="entry name" value="Biotin_lipoyl"/>
    <property type="match status" value="1"/>
</dbReference>
<dbReference type="EMBL" id="JACHIW010000001">
    <property type="protein sequence ID" value="MBB5157550.1"/>
    <property type="molecule type" value="Genomic_DNA"/>
</dbReference>
<proteinExistence type="inferred from homology"/>
<keyword evidence="5 6" id="KW-0012">Acyltransferase</keyword>